<dbReference type="SUPFAM" id="SSF53474">
    <property type="entry name" value="alpha/beta-Hydrolases"/>
    <property type="match status" value="1"/>
</dbReference>
<organism evidence="2 3">
    <name type="scientific">Candidatus Acetatifactor stercoripullorum</name>
    <dbReference type="NCBI Taxonomy" id="2838414"/>
    <lineage>
        <taxon>Bacteria</taxon>
        <taxon>Bacillati</taxon>
        <taxon>Bacillota</taxon>
        <taxon>Clostridia</taxon>
        <taxon>Lachnospirales</taxon>
        <taxon>Lachnospiraceae</taxon>
        <taxon>Acetatifactor</taxon>
    </lineage>
</organism>
<feature type="domain" description="BAAT/Acyl-CoA thioester hydrolase C-terminal" evidence="1">
    <location>
        <begin position="2"/>
        <end position="176"/>
    </location>
</feature>
<reference evidence="2" key="2">
    <citation type="submission" date="2021-04" db="EMBL/GenBank/DDBJ databases">
        <authorList>
            <person name="Gilroy R."/>
        </authorList>
    </citation>
    <scope>NUCLEOTIDE SEQUENCE</scope>
    <source>
        <strain evidence="2">CHK195-6426</strain>
    </source>
</reference>
<keyword evidence="2" id="KW-0378">Hydrolase</keyword>
<dbReference type="InterPro" id="IPR053145">
    <property type="entry name" value="AB_hydrolase_Est10"/>
</dbReference>
<dbReference type="PANTHER" id="PTHR43265:SF1">
    <property type="entry name" value="ESTERASE ESTD"/>
    <property type="match status" value="1"/>
</dbReference>
<comment type="caution">
    <text evidence="2">The sequence shown here is derived from an EMBL/GenBank/DDBJ whole genome shotgun (WGS) entry which is preliminary data.</text>
</comment>
<dbReference type="PANTHER" id="PTHR43265">
    <property type="entry name" value="ESTERASE ESTD"/>
    <property type="match status" value="1"/>
</dbReference>
<dbReference type="Gene3D" id="3.40.50.1820">
    <property type="entry name" value="alpha/beta hydrolase"/>
    <property type="match status" value="1"/>
</dbReference>
<sequence length="227" mass="26198">MFIPAVEYLRNEKHIEHISVYGQSMGSIFAVLVAQYIGGMENLIMVSPTHIPFEGTLADKKTMTGHSVAAWQEKDVPFVRADLSAVKAGKYQKHPAASHKVTGMWTAYYKAYQDKDVERKAWLQVEKTNARILLIAGDEDEAWPAEYSVKALKKYLDDKNYEKDVKVVIYPHGSHLNGLMPNREREKKLYRMLPLIGLMYKTFGRYRKENISYFEQSEKEIIDWICA</sequence>
<dbReference type="InterPro" id="IPR014940">
    <property type="entry name" value="BAAT_C"/>
</dbReference>
<gene>
    <name evidence="2" type="ORF">H9742_11945</name>
</gene>
<protein>
    <submittedName>
        <fullName evidence="2">Alpha/beta hydrolase</fullName>
    </submittedName>
</protein>
<dbReference type="EMBL" id="DXGH01000065">
    <property type="protein sequence ID" value="HIW82206.1"/>
    <property type="molecule type" value="Genomic_DNA"/>
</dbReference>
<evidence type="ECO:0000313" key="3">
    <source>
        <dbReference type="Proteomes" id="UP000824265"/>
    </source>
</evidence>
<dbReference type="RefSeq" id="WP_318702751.1">
    <property type="nucleotide sequence ID" value="NZ_CALWMU010000007.1"/>
</dbReference>
<evidence type="ECO:0000313" key="2">
    <source>
        <dbReference type="EMBL" id="HIW82206.1"/>
    </source>
</evidence>
<proteinExistence type="predicted"/>
<evidence type="ECO:0000259" key="1">
    <source>
        <dbReference type="Pfam" id="PF08840"/>
    </source>
</evidence>
<accession>A0A9D1R5Q5</accession>
<dbReference type="InterPro" id="IPR029058">
    <property type="entry name" value="AB_hydrolase_fold"/>
</dbReference>
<dbReference type="AlphaFoldDB" id="A0A9D1R5Q5"/>
<dbReference type="Proteomes" id="UP000824265">
    <property type="component" value="Unassembled WGS sequence"/>
</dbReference>
<dbReference type="Pfam" id="PF08840">
    <property type="entry name" value="BAAT_C"/>
    <property type="match status" value="1"/>
</dbReference>
<name>A0A9D1R5Q5_9FIRM</name>
<reference evidence="2" key="1">
    <citation type="journal article" date="2021" name="PeerJ">
        <title>Extensive microbial diversity within the chicken gut microbiome revealed by metagenomics and culture.</title>
        <authorList>
            <person name="Gilroy R."/>
            <person name="Ravi A."/>
            <person name="Getino M."/>
            <person name="Pursley I."/>
            <person name="Horton D.L."/>
            <person name="Alikhan N.F."/>
            <person name="Baker D."/>
            <person name="Gharbi K."/>
            <person name="Hall N."/>
            <person name="Watson M."/>
            <person name="Adriaenssens E.M."/>
            <person name="Foster-Nyarko E."/>
            <person name="Jarju S."/>
            <person name="Secka A."/>
            <person name="Antonio M."/>
            <person name="Oren A."/>
            <person name="Chaudhuri R.R."/>
            <person name="La Ragione R."/>
            <person name="Hildebrand F."/>
            <person name="Pallen M.J."/>
        </authorList>
    </citation>
    <scope>NUCLEOTIDE SEQUENCE</scope>
    <source>
        <strain evidence="2">CHK195-6426</strain>
    </source>
</reference>
<dbReference type="GO" id="GO:0052689">
    <property type="term" value="F:carboxylic ester hydrolase activity"/>
    <property type="evidence" value="ECO:0007669"/>
    <property type="project" value="TreeGrafter"/>
</dbReference>